<feature type="domain" description="DUF202" evidence="6">
    <location>
        <begin position="18"/>
        <end position="65"/>
    </location>
</feature>
<dbReference type="Pfam" id="PF02656">
    <property type="entry name" value="DUF202"/>
    <property type="match status" value="1"/>
</dbReference>
<evidence type="ECO:0000259" key="6">
    <source>
        <dbReference type="Pfam" id="PF02656"/>
    </source>
</evidence>
<evidence type="ECO:0000256" key="1">
    <source>
        <dbReference type="ARBA" id="ARBA00004127"/>
    </source>
</evidence>
<evidence type="ECO:0000313" key="8">
    <source>
        <dbReference type="Proteomes" id="UP000317291"/>
    </source>
</evidence>
<keyword evidence="8" id="KW-1185">Reference proteome</keyword>
<evidence type="ECO:0000313" key="7">
    <source>
        <dbReference type="EMBL" id="TWS20596.1"/>
    </source>
</evidence>
<comment type="caution">
    <text evidence="7">The sequence shown here is derived from an EMBL/GenBank/DDBJ whole genome shotgun (WGS) entry which is preliminary data.</text>
</comment>
<keyword evidence="3 5" id="KW-1133">Transmembrane helix</keyword>
<keyword evidence="4 5" id="KW-0472">Membrane</keyword>
<feature type="transmembrane region" description="Helical" evidence="5">
    <location>
        <begin position="49"/>
        <end position="66"/>
    </location>
</feature>
<dbReference type="Proteomes" id="UP000317291">
    <property type="component" value="Unassembled WGS sequence"/>
</dbReference>
<reference evidence="7 8" key="1">
    <citation type="submission" date="2019-06" db="EMBL/GenBank/DDBJ databases">
        <title>Tsukamurella conjunctivitidis sp. nov., Tsukamurella assacharolytica sp. nov. and Tsukamurella sputae sp. nov. isolated from patients with conjunctivitis, bacteraemia (lymphoma) and respiratory infection (sputum) in Hong Kong.</title>
        <authorList>
            <person name="Teng J.L.L."/>
            <person name="Lee H.H."/>
            <person name="Fong J.Y.H."/>
            <person name="Fok K.M.N."/>
            <person name="Lau S.K.P."/>
            <person name="Woo P.C.Y."/>
        </authorList>
    </citation>
    <scope>NUCLEOTIDE SEQUENCE [LARGE SCALE GENOMIC DNA]</scope>
    <source>
        <strain evidence="7 8">HKU71</strain>
    </source>
</reference>
<comment type="subcellular location">
    <subcellularLocation>
        <location evidence="1">Endomembrane system</location>
        <topology evidence="1">Multi-pass membrane protein</topology>
    </subcellularLocation>
</comment>
<gene>
    <name evidence="7" type="ORF">FK529_04435</name>
</gene>
<evidence type="ECO:0000256" key="2">
    <source>
        <dbReference type="ARBA" id="ARBA00022692"/>
    </source>
</evidence>
<dbReference type="EMBL" id="VIGW01000002">
    <property type="protein sequence ID" value="TWS20596.1"/>
    <property type="molecule type" value="Genomic_DNA"/>
</dbReference>
<dbReference type="InterPro" id="IPR003807">
    <property type="entry name" value="DUF202"/>
</dbReference>
<sequence>MSPSGDAGTGDAGRPSTQAVERTLLARVRTAIALVMTCAIVARAAAPSTPVALVCLGVAVAAVATLGTRPPLSHLVLTGGVVALAMVGILGS</sequence>
<dbReference type="AlphaFoldDB" id="A0A5C5RCN3"/>
<proteinExistence type="predicted"/>
<name>A0A5C5RCN3_9ACTN</name>
<keyword evidence="2 5" id="KW-0812">Transmembrane</keyword>
<accession>A0A5C5RCN3</accession>
<protein>
    <recommendedName>
        <fullName evidence="6">DUF202 domain-containing protein</fullName>
    </recommendedName>
</protein>
<evidence type="ECO:0000256" key="5">
    <source>
        <dbReference type="SAM" id="Phobius"/>
    </source>
</evidence>
<dbReference type="RefSeq" id="WP_146559816.1">
    <property type="nucleotide sequence ID" value="NZ_VIGW01000002.1"/>
</dbReference>
<evidence type="ECO:0000256" key="3">
    <source>
        <dbReference type="ARBA" id="ARBA00022989"/>
    </source>
</evidence>
<organism evidence="7 8">
    <name type="scientific">Tsukamurella asaccharolytica</name>
    <dbReference type="NCBI Taxonomy" id="2592067"/>
    <lineage>
        <taxon>Bacteria</taxon>
        <taxon>Bacillati</taxon>
        <taxon>Actinomycetota</taxon>
        <taxon>Actinomycetes</taxon>
        <taxon>Mycobacteriales</taxon>
        <taxon>Tsukamurellaceae</taxon>
        <taxon>Tsukamurella</taxon>
    </lineage>
</organism>
<feature type="transmembrane region" description="Helical" evidence="5">
    <location>
        <begin position="72"/>
        <end position="91"/>
    </location>
</feature>
<evidence type="ECO:0000256" key="4">
    <source>
        <dbReference type="ARBA" id="ARBA00023136"/>
    </source>
</evidence>